<keyword evidence="9" id="KW-0460">Magnesium</keyword>
<dbReference type="Pfam" id="PF00224">
    <property type="entry name" value="PK"/>
    <property type="match status" value="2"/>
</dbReference>
<evidence type="ECO:0000256" key="2">
    <source>
        <dbReference type="ARBA" id="ARBA00008663"/>
    </source>
</evidence>
<dbReference type="InterPro" id="IPR011037">
    <property type="entry name" value="Pyrv_Knase-like_insert_dom_sf"/>
</dbReference>
<proteinExistence type="inferred from homology"/>
<dbReference type="STRING" id="1797110.A3841_08345"/>
<dbReference type="GO" id="GO:0016301">
    <property type="term" value="F:kinase activity"/>
    <property type="evidence" value="ECO:0007669"/>
    <property type="project" value="UniProtKB-KW"/>
</dbReference>
<gene>
    <name evidence="14" type="ORF">A3841_08345</name>
</gene>
<sequence>MNKAMQKTKEHYQNLIHQLDQLHQDAVTLEEKFATTVKAVHPKFKKSARNLLHYLALRQHDIRDLQEQLAQLGLSSLGRAEGHVLASLQAVRQHLCRIGECQDTQRELAVTFFENKELLDLHTEALLGPKPDKRSTRIMVTLPPEAAEQYELLPRLLKAGMNCARINCAHDSEKEWLQMVGNVRKAEKETGIPCKILMDLMGPKLRTGPLKEGPRLLVVRPVQDSLGQLIEAAKVWLAPQQDVPLPKDADTWLPVDSNWLAQLQEGDKLSFKDTRGRRRGMTVMRKEKEGVLAHLLKTSYINTGTELVLKGKNITKRSTTIGDLKALEVPIVLKKGSFLVLDREPIPGEPATFDADGHVVQPAHISCTLPEAFTQTKPGQPILFNDGKIEGVLEEVSPDRLLVKITYASDKGSRLRSDQGINLPDSQIHMKGLTEKDCHDLKFVARHADIVNLSFVNHADTVEALHEELRRLNATDLGVMLKIETKEGFRNLPHLLLTAMKTHPTSIMIARGDLAVECGWQRLAEAQEEILWLCEAAHMPVVWATQVLETLAKKGRPSRAEITDAAMSQRADCVMLNKGPHIILAIELLHDILVRMQEHQHKKTSMLRMLHISDMGNLVQE</sequence>
<evidence type="ECO:0000256" key="10">
    <source>
        <dbReference type="ARBA" id="ARBA00023152"/>
    </source>
</evidence>
<organism evidence="14 15">
    <name type="scientific">Pontibacter flavimaris</name>
    <dbReference type="NCBI Taxonomy" id="1797110"/>
    <lineage>
        <taxon>Bacteria</taxon>
        <taxon>Pseudomonadati</taxon>
        <taxon>Bacteroidota</taxon>
        <taxon>Cytophagia</taxon>
        <taxon>Cytophagales</taxon>
        <taxon>Hymenobacteraceae</taxon>
        <taxon>Pontibacter</taxon>
    </lineage>
</organism>
<evidence type="ECO:0000256" key="3">
    <source>
        <dbReference type="ARBA" id="ARBA00012142"/>
    </source>
</evidence>
<keyword evidence="4" id="KW-0808">Transferase</keyword>
<keyword evidence="8" id="KW-0067">ATP-binding</keyword>
<dbReference type="InterPro" id="IPR015806">
    <property type="entry name" value="Pyrv_Knase_insert_dom_sf"/>
</dbReference>
<name>A0A1Q5PIF6_9BACT</name>
<dbReference type="InterPro" id="IPR015813">
    <property type="entry name" value="Pyrv/PenolPyrv_kinase-like_dom"/>
</dbReference>
<evidence type="ECO:0000256" key="5">
    <source>
        <dbReference type="ARBA" id="ARBA00022723"/>
    </source>
</evidence>
<comment type="caution">
    <text evidence="14">The sequence shown here is derived from an EMBL/GenBank/DDBJ whole genome shotgun (WGS) entry which is preliminary data.</text>
</comment>
<dbReference type="PANTHER" id="PTHR11817">
    <property type="entry name" value="PYRUVATE KINASE"/>
    <property type="match status" value="1"/>
</dbReference>
<dbReference type="EC" id="2.7.1.40" evidence="3"/>
<accession>A0A1Q5PIF6</accession>
<keyword evidence="10" id="KW-0324">Glycolysis</keyword>
<dbReference type="InterPro" id="IPR040442">
    <property type="entry name" value="Pyrv_kinase-like_dom_sf"/>
</dbReference>
<evidence type="ECO:0000256" key="8">
    <source>
        <dbReference type="ARBA" id="ARBA00022840"/>
    </source>
</evidence>
<keyword evidence="11" id="KW-0670">Pyruvate</keyword>
<feature type="domain" description="Pyruvate kinase barrel" evidence="13">
    <location>
        <begin position="362"/>
        <end position="577"/>
    </location>
</feature>
<dbReference type="Proteomes" id="UP000186551">
    <property type="component" value="Unassembled WGS sequence"/>
</dbReference>
<dbReference type="InterPro" id="IPR001697">
    <property type="entry name" value="Pyr_Knase"/>
</dbReference>
<evidence type="ECO:0000256" key="9">
    <source>
        <dbReference type="ARBA" id="ARBA00022842"/>
    </source>
</evidence>
<feature type="coiled-coil region" evidence="12">
    <location>
        <begin position="5"/>
        <end position="32"/>
    </location>
</feature>
<dbReference type="GO" id="GO:0005524">
    <property type="term" value="F:ATP binding"/>
    <property type="evidence" value="ECO:0007669"/>
    <property type="project" value="UniProtKB-KW"/>
</dbReference>
<dbReference type="UniPathway" id="UPA00109">
    <property type="reaction ID" value="UER00188"/>
</dbReference>
<evidence type="ECO:0000256" key="12">
    <source>
        <dbReference type="SAM" id="Coils"/>
    </source>
</evidence>
<evidence type="ECO:0000256" key="1">
    <source>
        <dbReference type="ARBA" id="ARBA00004997"/>
    </source>
</evidence>
<keyword evidence="7" id="KW-0418">Kinase</keyword>
<protein>
    <recommendedName>
        <fullName evidence="3">pyruvate kinase</fullName>
        <ecNumber evidence="3">2.7.1.40</ecNumber>
    </recommendedName>
</protein>
<evidence type="ECO:0000256" key="11">
    <source>
        <dbReference type="ARBA" id="ARBA00023317"/>
    </source>
</evidence>
<dbReference type="EMBL" id="LVWA01000002">
    <property type="protein sequence ID" value="OKL42004.1"/>
    <property type="molecule type" value="Genomic_DNA"/>
</dbReference>
<evidence type="ECO:0000313" key="14">
    <source>
        <dbReference type="EMBL" id="OKL42004.1"/>
    </source>
</evidence>
<evidence type="ECO:0000256" key="4">
    <source>
        <dbReference type="ARBA" id="ARBA00022679"/>
    </source>
</evidence>
<dbReference type="SUPFAM" id="SSF51621">
    <property type="entry name" value="Phosphoenolpyruvate/pyruvate domain"/>
    <property type="match status" value="1"/>
</dbReference>
<evidence type="ECO:0000259" key="13">
    <source>
        <dbReference type="Pfam" id="PF00224"/>
    </source>
</evidence>
<evidence type="ECO:0000256" key="6">
    <source>
        <dbReference type="ARBA" id="ARBA00022741"/>
    </source>
</evidence>
<dbReference type="InterPro" id="IPR015793">
    <property type="entry name" value="Pyrv_Knase_brl"/>
</dbReference>
<keyword evidence="12" id="KW-0175">Coiled coil</keyword>
<dbReference type="GO" id="GO:0004743">
    <property type="term" value="F:pyruvate kinase activity"/>
    <property type="evidence" value="ECO:0007669"/>
    <property type="project" value="UniProtKB-EC"/>
</dbReference>
<dbReference type="AlphaFoldDB" id="A0A1Q5PIF6"/>
<evidence type="ECO:0000313" key="15">
    <source>
        <dbReference type="Proteomes" id="UP000186551"/>
    </source>
</evidence>
<dbReference type="NCBIfam" id="NF011314">
    <property type="entry name" value="PRK14725.1"/>
    <property type="match status" value="1"/>
</dbReference>
<dbReference type="GO" id="GO:0030955">
    <property type="term" value="F:potassium ion binding"/>
    <property type="evidence" value="ECO:0007669"/>
    <property type="project" value="InterPro"/>
</dbReference>
<keyword evidence="5" id="KW-0479">Metal-binding</keyword>
<keyword evidence="15" id="KW-1185">Reference proteome</keyword>
<dbReference type="Gene3D" id="3.20.20.60">
    <property type="entry name" value="Phosphoenolpyruvate-binding domains"/>
    <property type="match status" value="2"/>
</dbReference>
<feature type="domain" description="Pyruvate kinase barrel" evidence="13">
    <location>
        <begin position="134"/>
        <end position="215"/>
    </location>
</feature>
<dbReference type="GO" id="GO:0000287">
    <property type="term" value="F:magnesium ion binding"/>
    <property type="evidence" value="ECO:0007669"/>
    <property type="project" value="InterPro"/>
</dbReference>
<dbReference type="SUPFAM" id="SSF50800">
    <property type="entry name" value="PK beta-barrel domain-like"/>
    <property type="match status" value="1"/>
</dbReference>
<dbReference type="Gene3D" id="2.40.33.10">
    <property type="entry name" value="PK beta-barrel domain-like"/>
    <property type="match status" value="2"/>
</dbReference>
<comment type="pathway">
    <text evidence="1">Carbohydrate degradation; glycolysis; pyruvate from D-glyceraldehyde 3-phosphate: step 5/5.</text>
</comment>
<evidence type="ECO:0000256" key="7">
    <source>
        <dbReference type="ARBA" id="ARBA00022777"/>
    </source>
</evidence>
<comment type="similarity">
    <text evidence="2">Belongs to the pyruvate kinase family.</text>
</comment>
<keyword evidence="6" id="KW-0547">Nucleotide-binding</keyword>
<reference evidence="14 15" key="1">
    <citation type="submission" date="2016-03" db="EMBL/GenBank/DDBJ databases">
        <title>Genome sequence of Pontibacter sp. nov., of the family cytophagaceae, isolated from marine sediment of the Yellow Sea, China.</title>
        <authorList>
            <person name="Zhang G."/>
            <person name="Zhang R."/>
        </authorList>
    </citation>
    <scope>NUCLEOTIDE SEQUENCE [LARGE SCALE GENOMIC DNA]</scope>
    <source>
        <strain evidence="14 15">S10-8</strain>
    </source>
</reference>